<accession>A0ABM3XD66</accession>
<gene>
    <name evidence="4" type="primary">PPP1R3G</name>
</gene>
<evidence type="ECO:0000256" key="1">
    <source>
        <dbReference type="SAM" id="MobiDB-lite"/>
    </source>
</evidence>
<dbReference type="PANTHER" id="PTHR12307">
    <property type="entry name" value="PROTEIN PHOSPHATASE 1 REGULATORY SUBUNIT"/>
    <property type="match status" value="1"/>
</dbReference>
<feature type="domain" description="CBM21" evidence="2">
    <location>
        <begin position="383"/>
        <end position="526"/>
    </location>
</feature>
<dbReference type="GeneID" id="132538188"/>
<protein>
    <submittedName>
        <fullName evidence="4">Protein phosphatase 1 regulatory subunit 3G</fullName>
    </submittedName>
</protein>
<reference evidence="4" key="1">
    <citation type="submission" date="2025-08" db="UniProtKB">
        <authorList>
            <consortium name="RefSeq"/>
        </authorList>
    </citation>
    <scope>IDENTIFICATION</scope>
</reference>
<evidence type="ECO:0000313" key="3">
    <source>
        <dbReference type="Proteomes" id="UP001652624"/>
    </source>
</evidence>
<feature type="region of interest" description="Disordered" evidence="1">
    <location>
        <begin position="86"/>
        <end position="242"/>
    </location>
</feature>
<dbReference type="Gene3D" id="2.60.40.2440">
    <property type="entry name" value="Carbohydrate binding type-21 domain"/>
    <property type="match status" value="1"/>
</dbReference>
<name>A0ABM3XD66_ERIEU</name>
<dbReference type="InterPro" id="IPR005036">
    <property type="entry name" value="CBM21_dom"/>
</dbReference>
<feature type="compositionally biased region" description="Gly residues" evidence="1">
    <location>
        <begin position="125"/>
        <end position="134"/>
    </location>
</feature>
<dbReference type="RefSeq" id="XP_060046760.1">
    <property type="nucleotide sequence ID" value="XM_060190777.1"/>
</dbReference>
<dbReference type="Proteomes" id="UP001652624">
    <property type="component" value="Chromosome 4"/>
</dbReference>
<evidence type="ECO:0000313" key="4">
    <source>
        <dbReference type="RefSeq" id="XP_060046760.1"/>
    </source>
</evidence>
<dbReference type="InterPro" id="IPR038175">
    <property type="entry name" value="CBM21_dom_sf"/>
</dbReference>
<dbReference type="PANTHER" id="PTHR12307:SF7">
    <property type="entry name" value="PROTEIN PHOSPHATASE 1 REGULATORY SUBUNIT 3G"/>
    <property type="match status" value="1"/>
</dbReference>
<dbReference type="PROSITE" id="PS51159">
    <property type="entry name" value="CBM21"/>
    <property type="match status" value="1"/>
</dbReference>
<dbReference type="InterPro" id="IPR050782">
    <property type="entry name" value="PP1_regulatory_subunit_3"/>
</dbReference>
<dbReference type="Pfam" id="PF03370">
    <property type="entry name" value="CBM_21"/>
    <property type="match status" value="1"/>
</dbReference>
<organism evidence="3 4">
    <name type="scientific">Erinaceus europaeus</name>
    <name type="common">Western European hedgehog</name>
    <dbReference type="NCBI Taxonomy" id="9365"/>
    <lineage>
        <taxon>Eukaryota</taxon>
        <taxon>Metazoa</taxon>
        <taxon>Chordata</taxon>
        <taxon>Craniata</taxon>
        <taxon>Vertebrata</taxon>
        <taxon>Euteleostomi</taxon>
        <taxon>Mammalia</taxon>
        <taxon>Eutheria</taxon>
        <taxon>Laurasiatheria</taxon>
        <taxon>Eulipotyphla</taxon>
        <taxon>Erinaceidae</taxon>
        <taxon>Erinaceinae</taxon>
        <taxon>Erinaceus</taxon>
    </lineage>
</organism>
<proteinExistence type="predicted"/>
<evidence type="ECO:0000259" key="2">
    <source>
        <dbReference type="PROSITE" id="PS51159"/>
    </source>
</evidence>
<sequence length="534" mass="55324">MASRSCAAQHPPRPAGSGRVPCALRVGRLGKRPELGTRAGPQSLRPGTVRAGVAENCAPDPAEGLNWGTPPPHTHFQKVIGQFLLEPLGTPPTPRVFQTSRGQSRGLEGGPHLPAPGPPPAHGQSRGGQAGSGPGAQPPSAPPRAGGAAKVAGQGRAFPSSPARARSECPDQFSPDGDMEPAGAPPPSLEAMEAARTEAPPPAEEQPVSGAPCTQGGSSEASSPHPGRLSPEEEEEAAAAAAALEHEALREHRRGRRARSFSLPAEPLLQGARLLQRLVPGLLAGDPARDAPPPGPSGCCAKCKKRVQFADALGLSLASVRHFSDAEEPQVPPAVLSRLRSFPMSAADLEQLPALLAAASAPLAAPGPRLRPHFQLPGPRTAAERLRLQRVCLERVQCPAAPGAEVTGSGRVLGCPGPRAVWVRYTFTEWRSFLDAPAELRPEPAEPEAAAAAAAAAAGAPGPGEGEEEPGAERFYFSLCLPPGLQPRDWGDAGDMAGGAVHFAVCYRCAQGEFWDNNAGANYTLRWGRPAQAP</sequence>
<keyword evidence="3" id="KW-1185">Reference proteome</keyword>
<feature type="region of interest" description="Disordered" evidence="1">
    <location>
        <begin position="1"/>
        <end position="73"/>
    </location>
</feature>